<dbReference type="InterPro" id="IPR044068">
    <property type="entry name" value="CB"/>
</dbReference>
<keyword evidence="4" id="KW-0233">DNA recombination</keyword>
<dbReference type="EMBL" id="JAAVJI010000023">
    <property type="protein sequence ID" value="NJP03553.1"/>
    <property type="molecule type" value="Genomic_DNA"/>
</dbReference>
<evidence type="ECO:0000313" key="8">
    <source>
        <dbReference type="EMBL" id="NJP03553.1"/>
    </source>
</evidence>
<comment type="caution">
    <text evidence="8">The sequence shown here is derived from an EMBL/GenBank/DDBJ whole genome shotgun (WGS) entry which is preliminary data.</text>
</comment>
<dbReference type="PANTHER" id="PTHR30349">
    <property type="entry name" value="PHAGE INTEGRASE-RELATED"/>
    <property type="match status" value="1"/>
</dbReference>
<evidence type="ECO:0000259" key="7">
    <source>
        <dbReference type="PROSITE" id="PS51900"/>
    </source>
</evidence>
<evidence type="ECO:0000313" key="9">
    <source>
        <dbReference type="Proteomes" id="UP000746535"/>
    </source>
</evidence>
<accession>A0ABX0YJA6</accession>
<feature type="domain" description="Core-binding (CB)" evidence="7">
    <location>
        <begin position="29"/>
        <end position="110"/>
    </location>
</feature>
<dbReference type="Gene3D" id="1.10.150.130">
    <property type="match status" value="1"/>
</dbReference>
<reference evidence="8 9" key="1">
    <citation type="submission" date="2020-03" db="EMBL/GenBank/DDBJ databases">
        <authorList>
            <person name="Wang L."/>
            <person name="He N."/>
            <person name="Li Y."/>
            <person name="Fang Y."/>
            <person name="Zhang F."/>
        </authorList>
    </citation>
    <scope>NUCLEOTIDE SEQUENCE [LARGE SCALE GENOMIC DNA]</scope>
    <source>
        <strain evidence="9">hsmgli-8</strain>
    </source>
</reference>
<dbReference type="InterPro" id="IPR050090">
    <property type="entry name" value="Tyrosine_recombinase_XerCD"/>
</dbReference>
<dbReference type="Pfam" id="PF00589">
    <property type="entry name" value="Phage_integrase"/>
    <property type="match status" value="1"/>
</dbReference>
<sequence>MTEEKEEKAVRVHQEGGERRLTAIEFQQLAAVPAAVEWFANIDNPRTRRAYQNDLTDFSSFIGLNGADEFRRVTRAHVLAWRADLEGRGLAGATIRRKLAALASLFDHLLESNAMAGGNPVHGVKRPRIESNEGKTPALGDHQAKMLLDAPDHTTLKGLRDRAILAVLLYHGLRREEAAQLRVNHLVERRGIRHLQVHGKGGKVRYLPVHPVAADRIHAYLERSGHALADAKGPLFVPLRHWAKGLGVTANGIYTLVETYAKKAGIQVEGLGVHGLRATAATNALEHEADIAKVQAWLGHANISTTKIYDRRQNRPEDSPTYKVKY</sequence>
<dbReference type="InterPro" id="IPR002104">
    <property type="entry name" value="Integrase_catalytic"/>
</dbReference>
<keyword evidence="2" id="KW-0229">DNA integration</keyword>
<dbReference type="SUPFAM" id="SSF56349">
    <property type="entry name" value="DNA breaking-rejoining enzymes"/>
    <property type="match status" value="1"/>
</dbReference>
<evidence type="ECO:0000256" key="4">
    <source>
        <dbReference type="ARBA" id="ARBA00023172"/>
    </source>
</evidence>
<dbReference type="InterPro" id="IPR004107">
    <property type="entry name" value="Integrase_SAM-like_N"/>
</dbReference>
<dbReference type="Proteomes" id="UP000746535">
    <property type="component" value="Unassembled WGS sequence"/>
</dbReference>
<dbReference type="InterPro" id="IPR010998">
    <property type="entry name" value="Integrase_recombinase_N"/>
</dbReference>
<dbReference type="Gene3D" id="1.10.443.10">
    <property type="entry name" value="Intergrase catalytic core"/>
    <property type="match status" value="1"/>
</dbReference>
<gene>
    <name evidence="8" type="ORF">HBH25_22235</name>
</gene>
<dbReference type="InterPro" id="IPR011010">
    <property type="entry name" value="DNA_brk_join_enz"/>
</dbReference>
<dbReference type="PANTHER" id="PTHR30349:SF81">
    <property type="entry name" value="TYROSINE RECOMBINASE XERC"/>
    <property type="match status" value="1"/>
</dbReference>
<keyword evidence="3 5" id="KW-0238">DNA-binding</keyword>
<protein>
    <submittedName>
        <fullName evidence="8">Tyrosine-type recombinase/integrase</fullName>
    </submittedName>
</protein>
<proteinExistence type="predicted"/>
<dbReference type="Pfam" id="PF02899">
    <property type="entry name" value="Phage_int_SAM_1"/>
    <property type="match status" value="1"/>
</dbReference>
<evidence type="ECO:0000256" key="3">
    <source>
        <dbReference type="ARBA" id="ARBA00023125"/>
    </source>
</evidence>
<evidence type="ECO:0000256" key="1">
    <source>
        <dbReference type="ARBA" id="ARBA00022829"/>
    </source>
</evidence>
<dbReference type="PROSITE" id="PS51898">
    <property type="entry name" value="TYR_RECOMBINASE"/>
    <property type="match status" value="1"/>
</dbReference>
<dbReference type="InterPro" id="IPR013762">
    <property type="entry name" value="Integrase-like_cat_sf"/>
</dbReference>
<organism evidence="8 9">
    <name type="scientific">Pseudomonas quercus</name>
    <dbReference type="NCBI Taxonomy" id="2722792"/>
    <lineage>
        <taxon>Bacteria</taxon>
        <taxon>Pseudomonadati</taxon>
        <taxon>Pseudomonadota</taxon>
        <taxon>Gammaproteobacteria</taxon>
        <taxon>Pseudomonadales</taxon>
        <taxon>Pseudomonadaceae</taxon>
        <taxon>Pseudomonas</taxon>
    </lineage>
</organism>
<keyword evidence="1" id="KW-0159">Chromosome partition</keyword>
<keyword evidence="9" id="KW-1185">Reference proteome</keyword>
<evidence type="ECO:0000259" key="6">
    <source>
        <dbReference type="PROSITE" id="PS51898"/>
    </source>
</evidence>
<dbReference type="PROSITE" id="PS51900">
    <property type="entry name" value="CB"/>
    <property type="match status" value="1"/>
</dbReference>
<feature type="domain" description="Tyr recombinase" evidence="6">
    <location>
        <begin position="134"/>
        <end position="323"/>
    </location>
</feature>
<name>A0ABX0YJA6_9PSED</name>
<evidence type="ECO:0000256" key="2">
    <source>
        <dbReference type="ARBA" id="ARBA00022908"/>
    </source>
</evidence>
<evidence type="ECO:0000256" key="5">
    <source>
        <dbReference type="PROSITE-ProRule" id="PRU01248"/>
    </source>
</evidence>
<dbReference type="RefSeq" id="WP_168086128.1">
    <property type="nucleotide sequence ID" value="NZ_JAAVJI010000023.1"/>
</dbReference>